<dbReference type="EMBL" id="JZIW01000001">
    <property type="protein sequence ID" value="KOO82214.1"/>
    <property type="molecule type" value="Genomic_DNA"/>
</dbReference>
<organism evidence="1 2">
    <name type="scientific">Stenotrophomonas maltophilia</name>
    <name type="common">Pseudomonas maltophilia</name>
    <name type="synonym">Xanthomonas maltophilia</name>
    <dbReference type="NCBI Taxonomy" id="40324"/>
    <lineage>
        <taxon>Bacteria</taxon>
        <taxon>Pseudomonadati</taxon>
        <taxon>Pseudomonadota</taxon>
        <taxon>Gammaproteobacteria</taxon>
        <taxon>Lysobacterales</taxon>
        <taxon>Lysobacteraceae</taxon>
        <taxon>Stenotrophomonas</taxon>
        <taxon>Stenotrophomonas maltophilia group</taxon>
    </lineage>
</organism>
<gene>
    <name evidence="1" type="ORF">VL23_02650</name>
</gene>
<protein>
    <submittedName>
        <fullName evidence="1">Uncharacterized protein</fullName>
    </submittedName>
</protein>
<dbReference type="Proteomes" id="UP000037632">
    <property type="component" value="Unassembled WGS sequence"/>
</dbReference>
<dbReference type="AlphaFoldDB" id="A0AB34TGM9"/>
<name>A0AB34TGM9_STEMA</name>
<accession>A0AB34TGM9</accession>
<comment type="caution">
    <text evidence="1">The sequence shown here is derived from an EMBL/GenBank/DDBJ whole genome shotgun (WGS) entry which is preliminary data.</text>
</comment>
<reference evidence="1 2" key="1">
    <citation type="journal article" date="2015" name="Antimicrob. Agents Chemother.">
        <title>Whole-Genome Sequencing Identifies Emergence of a Quinolone Resistance Mutation in a Case of Stenotrophomonas maltophilia Bacteremia.</title>
        <authorList>
            <person name="Pak T.R."/>
            <person name="Altman D.R."/>
            <person name="Attie O."/>
            <person name="Sebra R."/>
            <person name="Hamula C.L."/>
            <person name="Lewis M."/>
            <person name="Deikus G."/>
            <person name="Newman L.C."/>
            <person name="Fang G."/>
            <person name="Hand J."/>
            <person name="Papel G."/>
            <person name="Wallach F."/>
            <person name="Schadt E.E."/>
            <person name="Huprikar S."/>
            <person name="van Bakel H."/>
            <person name="Kasarskis A."/>
            <person name="Bashir A."/>
        </authorList>
    </citation>
    <scope>NUCLEOTIDE SEQUENCE [LARGE SCALE GENOMIC DNA]</scope>
    <source>
        <strain evidence="1 2">ISMMS6</strain>
    </source>
</reference>
<proteinExistence type="predicted"/>
<sequence length="64" mass="7021">MNGPVTPHSDYLTTDRLNGISQIAHKIDGTHGMALTADFLKLQADALYRPVGQTPCARVYFFGQ</sequence>
<evidence type="ECO:0000313" key="2">
    <source>
        <dbReference type="Proteomes" id="UP000037632"/>
    </source>
</evidence>
<evidence type="ECO:0000313" key="1">
    <source>
        <dbReference type="EMBL" id="KOO82214.1"/>
    </source>
</evidence>